<keyword evidence="1" id="KW-1133">Transmembrane helix</keyword>
<feature type="transmembrane region" description="Helical" evidence="1">
    <location>
        <begin position="20"/>
        <end position="39"/>
    </location>
</feature>
<accession>A0AAW1VW08</accession>
<protein>
    <submittedName>
        <fullName evidence="2">Uncharacterized protein</fullName>
    </submittedName>
</protein>
<comment type="caution">
    <text evidence="2">The sequence shown here is derived from an EMBL/GenBank/DDBJ whole genome shotgun (WGS) entry which is preliminary data.</text>
</comment>
<keyword evidence="1" id="KW-0812">Transmembrane</keyword>
<evidence type="ECO:0000313" key="2">
    <source>
        <dbReference type="EMBL" id="KAK9911930.1"/>
    </source>
</evidence>
<evidence type="ECO:0000256" key="1">
    <source>
        <dbReference type="SAM" id="Phobius"/>
    </source>
</evidence>
<gene>
    <name evidence="2" type="ORF">M0R45_035810</name>
</gene>
<dbReference type="AlphaFoldDB" id="A0AAW1VW08"/>
<name>A0AAW1VW08_RUBAR</name>
<sequence length="102" mass="10640">MKRSRGPVRQESTAREESSGGIMLLAVWAAAAMAATGQVRRGLDGGGIRVGSSSNGWFEEHGLVGVGSERGGLVLRIQRSGSMLAEDCDGDGCRERESGCSN</sequence>
<reference evidence="2 3" key="1">
    <citation type="journal article" date="2023" name="G3 (Bethesda)">
        <title>A chromosome-length genome assembly and annotation of blackberry (Rubus argutus, cv. 'Hillquist').</title>
        <authorList>
            <person name="Bruna T."/>
            <person name="Aryal R."/>
            <person name="Dudchenko O."/>
            <person name="Sargent D.J."/>
            <person name="Mead D."/>
            <person name="Buti M."/>
            <person name="Cavallini A."/>
            <person name="Hytonen T."/>
            <person name="Andres J."/>
            <person name="Pham M."/>
            <person name="Weisz D."/>
            <person name="Mascagni F."/>
            <person name="Usai G."/>
            <person name="Natali L."/>
            <person name="Bassil N."/>
            <person name="Fernandez G.E."/>
            <person name="Lomsadze A."/>
            <person name="Armour M."/>
            <person name="Olukolu B."/>
            <person name="Poorten T."/>
            <person name="Britton C."/>
            <person name="Davik J."/>
            <person name="Ashrafi H."/>
            <person name="Aiden E.L."/>
            <person name="Borodovsky M."/>
            <person name="Worthington M."/>
        </authorList>
    </citation>
    <scope>NUCLEOTIDE SEQUENCE [LARGE SCALE GENOMIC DNA]</scope>
    <source>
        <strain evidence="2">PI 553951</strain>
    </source>
</reference>
<evidence type="ECO:0000313" key="3">
    <source>
        <dbReference type="Proteomes" id="UP001457282"/>
    </source>
</evidence>
<keyword evidence="3" id="KW-1185">Reference proteome</keyword>
<proteinExistence type="predicted"/>
<organism evidence="2 3">
    <name type="scientific">Rubus argutus</name>
    <name type="common">Southern blackberry</name>
    <dbReference type="NCBI Taxonomy" id="59490"/>
    <lineage>
        <taxon>Eukaryota</taxon>
        <taxon>Viridiplantae</taxon>
        <taxon>Streptophyta</taxon>
        <taxon>Embryophyta</taxon>
        <taxon>Tracheophyta</taxon>
        <taxon>Spermatophyta</taxon>
        <taxon>Magnoliopsida</taxon>
        <taxon>eudicotyledons</taxon>
        <taxon>Gunneridae</taxon>
        <taxon>Pentapetalae</taxon>
        <taxon>rosids</taxon>
        <taxon>fabids</taxon>
        <taxon>Rosales</taxon>
        <taxon>Rosaceae</taxon>
        <taxon>Rosoideae</taxon>
        <taxon>Rosoideae incertae sedis</taxon>
        <taxon>Rubus</taxon>
    </lineage>
</organism>
<dbReference type="Proteomes" id="UP001457282">
    <property type="component" value="Unassembled WGS sequence"/>
</dbReference>
<dbReference type="EMBL" id="JBEDUW010000007">
    <property type="protein sequence ID" value="KAK9911930.1"/>
    <property type="molecule type" value="Genomic_DNA"/>
</dbReference>
<keyword evidence="1" id="KW-0472">Membrane</keyword>